<evidence type="ECO:0000313" key="1">
    <source>
        <dbReference type="EMBL" id="OIR06211.1"/>
    </source>
</evidence>
<reference evidence="1" key="1">
    <citation type="submission" date="2016-10" db="EMBL/GenBank/DDBJ databases">
        <title>Sequence of Gallionella enrichment culture.</title>
        <authorList>
            <person name="Poehlein A."/>
            <person name="Muehling M."/>
            <person name="Daniel R."/>
        </authorList>
    </citation>
    <scope>NUCLEOTIDE SEQUENCE</scope>
</reference>
<comment type="caution">
    <text evidence="1">The sequence shown here is derived from an EMBL/GenBank/DDBJ whole genome shotgun (WGS) entry which is preliminary data.</text>
</comment>
<gene>
    <name evidence="1" type="ORF">GALL_116840</name>
</gene>
<sequence length="125" mass="13528">MRRAASLALLACSALASLTACGTEAPYVQTSYRLNQTGFVMVCSSGDEAARKQADALAEQTCARYRRTAKLWRVTQGQCDWLSSTQASYICVPKPGVTPMPFNSKHAPLRHDSVPTDIDGVATPY</sequence>
<dbReference type="AlphaFoldDB" id="A0A1J5SE62"/>
<dbReference type="EMBL" id="MLJW01000045">
    <property type="protein sequence ID" value="OIR06211.1"/>
    <property type="molecule type" value="Genomic_DNA"/>
</dbReference>
<evidence type="ECO:0008006" key="2">
    <source>
        <dbReference type="Google" id="ProtNLM"/>
    </source>
</evidence>
<protein>
    <recommendedName>
        <fullName evidence="2">Lipoprotein</fullName>
    </recommendedName>
</protein>
<dbReference type="PROSITE" id="PS51257">
    <property type="entry name" value="PROKAR_LIPOPROTEIN"/>
    <property type="match status" value="1"/>
</dbReference>
<name>A0A1J5SE62_9ZZZZ</name>
<proteinExistence type="predicted"/>
<accession>A0A1J5SE62</accession>
<organism evidence="1">
    <name type="scientific">mine drainage metagenome</name>
    <dbReference type="NCBI Taxonomy" id="410659"/>
    <lineage>
        <taxon>unclassified sequences</taxon>
        <taxon>metagenomes</taxon>
        <taxon>ecological metagenomes</taxon>
    </lineage>
</organism>